<evidence type="ECO:0000256" key="4">
    <source>
        <dbReference type="ARBA" id="ARBA00022825"/>
    </source>
</evidence>
<dbReference type="Proteomes" id="UP000036503">
    <property type="component" value="Unassembled WGS sequence"/>
</dbReference>
<dbReference type="STRING" id="39029.BSR42_02400"/>
<reference evidence="8 9" key="1">
    <citation type="submission" date="2015-06" db="EMBL/GenBank/DDBJ databases">
        <title>Draft genome sequence of beer spoilage bacterium Megasphaera cerevisiae type strain 20462.</title>
        <authorList>
            <person name="Kutumbaka K."/>
            <person name="Pasmowitz J."/>
            <person name="Mategko J."/>
            <person name="Reyes D."/>
            <person name="Friedrich A."/>
            <person name="Han S."/>
            <person name="Martens-Habbena W."/>
            <person name="Neal-McKinney J."/>
            <person name="Janagama H.K."/>
            <person name="Nadala C."/>
            <person name="Samadpour M."/>
        </authorList>
    </citation>
    <scope>NUCLEOTIDE SEQUENCE [LARGE SCALE GENOMIC DNA]</scope>
    <source>
        <strain evidence="8 9">DSM 20462</strain>
    </source>
</reference>
<dbReference type="InterPro" id="IPR029045">
    <property type="entry name" value="ClpP/crotonase-like_dom_sf"/>
</dbReference>
<dbReference type="SMART" id="SM00245">
    <property type="entry name" value="TSPc"/>
    <property type="match status" value="1"/>
</dbReference>
<dbReference type="CDD" id="cd06782">
    <property type="entry name" value="cpPDZ_CPP-like"/>
    <property type="match status" value="1"/>
</dbReference>
<dbReference type="SMART" id="SM00228">
    <property type="entry name" value="PDZ"/>
    <property type="match status" value="1"/>
</dbReference>
<comment type="similarity">
    <text evidence="1 5">Belongs to the peptidase S41A family.</text>
</comment>
<dbReference type="Gene3D" id="2.30.42.10">
    <property type="match status" value="1"/>
</dbReference>
<dbReference type="PATRIC" id="fig|1122219.3.peg.684"/>
<dbReference type="NCBIfam" id="TIGR00225">
    <property type="entry name" value="prc"/>
    <property type="match status" value="1"/>
</dbReference>
<dbReference type="Pfam" id="PF03572">
    <property type="entry name" value="Peptidase_S41"/>
    <property type="match status" value="1"/>
</dbReference>
<evidence type="ECO:0000256" key="6">
    <source>
        <dbReference type="SAM" id="Phobius"/>
    </source>
</evidence>
<dbReference type="GO" id="GO:0007165">
    <property type="term" value="P:signal transduction"/>
    <property type="evidence" value="ECO:0007669"/>
    <property type="project" value="TreeGrafter"/>
</dbReference>
<feature type="transmembrane region" description="Helical" evidence="6">
    <location>
        <begin position="12"/>
        <end position="35"/>
    </location>
</feature>
<evidence type="ECO:0000256" key="2">
    <source>
        <dbReference type="ARBA" id="ARBA00022670"/>
    </source>
</evidence>
<keyword evidence="6" id="KW-0472">Membrane</keyword>
<organism evidence="8 9">
    <name type="scientific">Megasphaera cerevisiae DSM 20462</name>
    <dbReference type="NCBI Taxonomy" id="1122219"/>
    <lineage>
        <taxon>Bacteria</taxon>
        <taxon>Bacillati</taxon>
        <taxon>Bacillota</taxon>
        <taxon>Negativicutes</taxon>
        <taxon>Veillonellales</taxon>
        <taxon>Veillonellaceae</taxon>
        <taxon>Megasphaera</taxon>
    </lineage>
</organism>
<dbReference type="SUPFAM" id="SSF52096">
    <property type="entry name" value="ClpP/crotonase"/>
    <property type="match status" value="1"/>
</dbReference>
<dbReference type="RefSeq" id="WP_048513958.1">
    <property type="nucleotide sequence ID" value="NZ_LEKT01000015.1"/>
</dbReference>
<evidence type="ECO:0000256" key="1">
    <source>
        <dbReference type="ARBA" id="ARBA00009179"/>
    </source>
</evidence>
<keyword evidence="9" id="KW-1185">Reference proteome</keyword>
<evidence type="ECO:0000313" key="9">
    <source>
        <dbReference type="Proteomes" id="UP000036503"/>
    </source>
</evidence>
<keyword evidence="4 5" id="KW-0720">Serine protease</keyword>
<dbReference type="InterPro" id="IPR041489">
    <property type="entry name" value="PDZ_6"/>
</dbReference>
<accession>A0A0J6WTC8</accession>
<dbReference type="FunCoup" id="A0A0J6WTC8">
    <property type="interactions" value="394"/>
</dbReference>
<protein>
    <submittedName>
        <fullName evidence="8">Peptidase</fullName>
    </submittedName>
</protein>
<keyword evidence="3 5" id="KW-0378">Hydrolase</keyword>
<comment type="caution">
    <text evidence="8">The sequence shown here is derived from an EMBL/GenBank/DDBJ whole genome shotgun (WGS) entry which is preliminary data.</text>
</comment>
<name>A0A0J6WTC8_9FIRM</name>
<evidence type="ECO:0000256" key="5">
    <source>
        <dbReference type="RuleBase" id="RU004404"/>
    </source>
</evidence>
<evidence type="ECO:0000256" key="3">
    <source>
        <dbReference type="ARBA" id="ARBA00022801"/>
    </source>
</evidence>
<keyword evidence="6" id="KW-0812">Transmembrane</keyword>
<dbReference type="InterPro" id="IPR036034">
    <property type="entry name" value="PDZ_sf"/>
</dbReference>
<dbReference type="Pfam" id="PF17820">
    <property type="entry name" value="PDZ_6"/>
    <property type="match status" value="1"/>
</dbReference>
<dbReference type="GO" id="GO:0008236">
    <property type="term" value="F:serine-type peptidase activity"/>
    <property type="evidence" value="ECO:0007669"/>
    <property type="project" value="UniProtKB-KW"/>
</dbReference>
<feature type="domain" description="PDZ" evidence="7">
    <location>
        <begin position="92"/>
        <end position="174"/>
    </location>
</feature>
<sequence length="385" mass="41451">MNSRMKKIRKDILDAVLWIGTAILTAIILLAGLSYQYTSDPLGFVKLFRTLHIVETHYAGSIDKQALLNGALEGIVAKLGDKHSVYLDGDTLKSFTDQMTGSYAGIGIYLGSAADGGLVAGVIDDSPASEADIRRGDVITAIDGTATAGMKLEDISQKIRGPVDTTVTLTVRRDGTDKTIELQRRRIHIKTVAGQMIEGTDIGYIRVAVFSENTGEEFTKQFKALQEQGMKKMILDLRDNPGGLVDQATLVASNFVPPESTIVSYMDSNGKEEAFRADGTTQLIPMVVLINENSASASEIVAGDVQDMKLGTIVGVKSYGKGTVQGVYTIDGENAVKLTVAQYKTTKGRQIDGIGIEPDTVVSLRPNDTIDYQLEKALEILKAQA</sequence>
<dbReference type="InterPro" id="IPR004447">
    <property type="entry name" value="Peptidase_S41A"/>
</dbReference>
<dbReference type="GO" id="GO:0030288">
    <property type="term" value="C:outer membrane-bounded periplasmic space"/>
    <property type="evidence" value="ECO:0007669"/>
    <property type="project" value="TreeGrafter"/>
</dbReference>
<proteinExistence type="inferred from homology"/>
<keyword evidence="2 5" id="KW-0645">Protease</keyword>
<evidence type="ECO:0000259" key="7">
    <source>
        <dbReference type="PROSITE" id="PS50106"/>
    </source>
</evidence>
<dbReference type="InterPro" id="IPR055210">
    <property type="entry name" value="CtpA/B_N"/>
</dbReference>
<dbReference type="InterPro" id="IPR005151">
    <property type="entry name" value="Tail-specific_protease"/>
</dbReference>
<keyword evidence="6" id="KW-1133">Transmembrane helix</keyword>
<dbReference type="PANTHER" id="PTHR32060">
    <property type="entry name" value="TAIL-SPECIFIC PROTEASE"/>
    <property type="match status" value="1"/>
</dbReference>
<dbReference type="AlphaFoldDB" id="A0A0J6WTC8"/>
<dbReference type="Pfam" id="PF22694">
    <property type="entry name" value="CtpB_N-like"/>
    <property type="match status" value="1"/>
</dbReference>
<dbReference type="CDD" id="cd07560">
    <property type="entry name" value="Peptidase_S41_CPP"/>
    <property type="match status" value="1"/>
</dbReference>
<dbReference type="Gene3D" id="3.30.750.44">
    <property type="match status" value="1"/>
</dbReference>
<dbReference type="PROSITE" id="PS50106">
    <property type="entry name" value="PDZ"/>
    <property type="match status" value="1"/>
</dbReference>
<dbReference type="SUPFAM" id="SSF50156">
    <property type="entry name" value="PDZ domain-like"/>
    <property type="match status" value="1"/>
</dbReference>
<dbReference type="GO" id="GO:0006508">
    <property type="term" value="P:proteolysis"/>
    <property type="evidence" value="ECO:0007669"/>
    <property type="project" value="UniProtKB-KW"/>
</dbReference>
<dbReference type="PANTHER" id="PTHR32060:SF30">
    <property type="entry name" value="CARBOXY-TERMINAL PROCESSING PROTEASE CTPA"/>
    <property type="match status" value="1"/>
</dbReference>
<dbReference type="InterPro" id="IPR001478">
    <property type="entry name" value="PDZ"/>
</dbReference>
<evidence type="ECO:0000313" key="8">
    <source>
        <dbReference type="EMBL" id="KMO86790.1"/>
    </source>
</evidence>
<dbReference type="InParanoid" id="A0A0J6WTC8"/>
<dbReference type="EMBL" id="LEKT01000015">
    <property type="protein sequence ID" value="KMO86790.1"/>
    <property type="molecule type" value="Genomic_DNA"/>
</dbReference>
<dbReference type="OrthoDB" id="9812068at2"/>
<dbReference type="GO" id="GO:0004175">
    <property type="term" value="F:endopeptidase activity"/>
    <property type="evidence" value="ECO:0007669"/>
    <property type="project" value="TreeGrafter"/>
</dbReference>
<gene>
    <name evidence="8" type="ORF">AB840_06155</name>
</gene>
<dbReference type="Gene3D" id="3.90.226.10">
    <property type="entry name" value="2-enoyl-CoA Hydratase, Chain A, domain 1"/>
    <property type="match status" value="1"/>
</dbReference>